<sequence>MASKKSHRRSEKNYCNDKSDHYLPHGAVIKENSSTKSTLPVLTDPAEKNSPSINDCLEKGPNTRCQDGERYGLVKRPPEEEWPKSNVTPDFDNV</sequence>
<evidence type="ECO:0000313" key="3">
    <source>
        <dbReference type="Proteomes" id="UP000886998"/>
    </source>
</evidence>
<keyword evidence="3" id="KW-1185">Reference proteome</keyword>
<gene>
    <name evidence="2" type="ORF">TNIN_178961</name>
</gene>
<dbReference type="Proteomes" id="UP000886998">
    <property type="component" value="Unassembled WGS sequence"/>
</dbReference>
<feature type="compositionally biased region" description="Basic and acidic residues" evidence="1">
    <location>
        <begin position="11"/>
        <end position="23"/>
    </location>
</feature>
<comment type="caution">
    <text evidence="2">The sequence shown here is derived from an EMBL/GenBank/DDBJ whole genome shotgun (WGS) entry which is preliminary data.</text>
</comment>
<reference evidence="2" key="1">
    <citation type="submission" date="2020-08" db="EMBL/GenBank/DDBJ databases">
        <title>Multicomponent nature underlies the extraordinary mechanical properties of spider dragline silk.</title>
        <authorList>
            <person name="Kono N."/>
            <person name="Nakamura H."/>
            <person name="Mori M."/>
            <person name="Yoshida Y."/>
            <person name="Ohtoshi R."/>
            <person name="Malay A.D."/>
            <person name="Moran D.A.P."/>
            <person name="Tomita M."/>
            <person name="Numata K."/>
            <person name="Arakawa K."/>
        </authorList>
    </citation>
    <scope>NUCLEOTIDE SEQUENCE</scope>
</reference>
<protein>
    <submittedName>
        <fullName evidence="2">Uncharacterized protein</fullName>
    </submittedName>
</protein>
<proteinExistence type="predicted"/>
<name>A0A8X6YT83_9ARAC</name>
<feature type="region of interest" description="Disordered" evidence="1">
    <location>
        <begin position="1"/>
        <end position="94"/>
    </location>
</feature>
<feature type="compositionally biased region" description="Basic residues" evidence="1">
    <location>
        <begin position="1"/>
        <end position="10"/>
    </location>
</feature>
<feature type="compositionally biased region" description="Basic and acidic residues" evidence="1">
    <location>
        <begin position="66"/>
        <end position="83"/>
    </location>
</feature>
<accession>A0A8X6YT83</accession>
<organism evidence="2 3">
    <name type="scientific">Trichonephila inaurata madagascariensis</name>
    <dbReference type="NCBI Taxonomy" id="2747483"/>
    <lineage>
        <taxon>Eukaryota</taxon>
        <taxon>Metazoa</taxon>
        <taxon>Ecdysozoa</taxon>
        <taxon>Arthropoda</taxon>
        <taxon>Chelicerata</taxon>
        <taxon>Arachnida</taxon>
        <taxon>Araneae</taxon>
        <taxon>Araneomorphae</taxon>
        <taxon>Entelegynae</taxon>
        <taxon>Araneoidea</taxon>
        <taxon>Nephilidae</taxon>
        <taxon>Trichonephila</taxon>
        <taxon>Trichonephila inaurata</taxon>
    </lineage>
</organism>
<evidence type="ECO:0000256" key="1">
    <source>
        <dbReference type="SAM" id="MobiDB-lite"/>
    </source>
</evidence>
<evidence type="ECO:0000313" key="2">
    <source>
        <dbReference type="EMBL" id="GFY77349.1"/>
    </source>
</evidence>
<feature type="compositionally biased region" description="Polar residues" evidence="1">
    <location>
        <begin position="31"/>
        <end position="40"/>
    </location>
</feature>
<dbReference type="EMBL" id="BMAV01022423">
    <property type="protein sequence ID" value="GFY77349.1"/>
    <property type="molecule type" value="Genomic_DNA"/>
</dbReference>
<dbReference type="AlphaFoldDB" id="A0A8X6YT83"/>